<dbReference type="SUPFAM" id="SSF54001">
    <property type="entry name" value="Cysteine proteinases"/>
    <property type="match status" value="1"/>
</dbReference>
<dbReference type="STRING" id="60547.GCA_000751215_01507"/>
<comment type="similarity">
    <text evidence="1 2">Belongs to the arylamine N-acetyltransferase family.</text>
</comment>
<organism evidence="3 4">
    <name type="scientific">Caballeronia glathei</name>
    <dbReference type="NCBI Taxonomy" id="60547"/>
    <lineage>
        <taxon>Bacteria</taxon>
        <taxon>Pseudomonadati</taxon>
        <taxon>Pseudomonadota</taxon>
        <taxon>Betaproteobacteria</taxon>
        <taxon>Burkholderiales</taxon>
        <taxon>Burkholderiaceae</taxon>
        <taxon>Caballeronia</taxon>
    </lineage>
</organism>
<dbReference type="AlphaFoldDB" id="A0A069PE92"/>
<evidence type="ECO:0000256" key="2">
    <source>
        <dbReference type="RuleBase" id="RU003452"/>
    </source>
</evidence>
<gene>
    <name evidence="3" type="ORF">BG61_35055</name>
</gene>
<sequence length="279" mass="30908">MNAHSPRIDLDAYFERIGFDGRREASLETLSTLHLLHPQAIPFENLDPLLGRPVRLDPESIQKKLVAAGRGGYCYEHNLLFQSVVDALGFRTRALAARVVWGRAADAGMPPRTHMLLLADLPGGTYLADVGFGGMTLSAPLALEPGRAQETPHGLFRIDALDDAHFLLQTRLEDTWMPVYRFDLEPQFAADFEMANHFVATHPASSFVRNLMVARLGPNTRYGLLNRRLNVYGANRETREIASVAQLRDLLQTRFGIRLPDAAGDVSTAELDAALARLP</sequence>
<dbReference type="Gene3D" id="3.30.2140.10">
    <property type="entry name" value="Arylamine N-acetyltransferase"/>
    <property type="match status" value="1"/>
</dbReference>
<accession>A0A069PE92</accession>
<name>A0A069PE92_9BURK</name>
<dbReference type="PRINTS" id="PR01543">
    <property type="entry name" value="ANATRNSFRASE"/>
</dbReference>
<evidence type="ECO:0000313" key="4">
    <source>
        <dbReference type="Proteomes" id="UP000027466"/>
    </source>
</evidence>
<dbReference type="RefSeq" id="WP_035928081.1">
    <property type="nucleotide sequence ID" value="NZ_CADFFX010000020.1"/>
</dbReference>
<dbReference type="GO" id="GO:0016407">
    <property type="term" value="F:acetyltransferase activity"/>
    <property type="evidence" value="ECO:0007669"/>
    <property type="project" value="InterPro"/>
</dbReference>
<comment type="caution">
    <text evidence="3">The sequence shown here is derived from an EMBL/GenBank/DDBJ whole genome shotgun (WGS) entry which is preliminary data.</text>
</comment>
<dbReference type="Proteomes" id="UP000027466">
    <property type="component" value="Unassembled WGS sequence"/>
</dbReference>
<proteinExistence type="inferred from homology"/>
<dbReference type="Gene3D" id="2.40.128.150">
    <property type="entry name" value="Cysteine proteinases"/>
    <property type="match status" value="1"/>
</dbReference>
<dbReference type="EMBL" id="JFHC01000068">
    <property type="protein sequence ID" value="KDR39023.1"/>
    <property type="molecule type" value="Genomic_DNA"/>
</dbReference>
<dbReference type="InterPro" id="IPR038765">
    <property type="entry name" value="Papain-like_cys_pep_sf"/>
</dbReference>
<keyword evidence="3" id="KW-0808">Transferase</keyword>
<dbReference type="PANTHER" id="PTHR11786:SF0">
    <property type="entry name" value="ARYLAMINE N-ACETYLTRANSFERASE 4-RELATED"/>
    <property type="match status" value="1"/>
</dbReference>
<dbReference type="Pfam" id="PF00797">
    <property type="entry name" value="Acetyltransf_2"/>
    <property type="match status" value="1"/>
</dbReference>
<evidence type="ECO:0000313" key="3">
    <source>
        <dbReference type="EMBL" id="KDR39023.1"/>
    </source>
</evidence>
<reference evidence="3 4" key="1">
    <citation type="submission" date="2014-03" db="EMBL/GenBank/DDBJ databases">
        <title>Draft Genome Sequences of Four Burkholderia Strains.</title>
        <authorList>
            <person name="Liu X.Y."/>
            <person name="Li C.X."/>
            <person name="Xu J.H."/>
        </authorList>
    </citation>
    <scope>NUCLEOTIDE SEQUENCE [LARGE SCALE GENOMIC DNA]</scope>
    <source>
        <strain evidence="3 4">DSM 50014</strain>
    </source>
</reference>
<dbReference type="PANTHER" id="PTHR11786">
    <property type="entry name" value="N-HYDROXYARYLAMINE O-ACETYLTRANSFERASE"/>
    <property type="match status" value="1"/>
</dbReference>
<evidence type="ECO:0000256" key="1">
    <source>
        <dbReference type="ARBA" id="ARBA00006547"/>
    </source>
</evidence>
<dbReference type="InterPro" id="IPR001447">
    <property type="entry name" value="Arylamine_N-AcTrfase"/>
</dbReference>
<keyword evidence="4" id="KW-1185">Reference proteome</keyword>
<protein>
    <submittedName>
        <fullName evidence="3">Acetyltransferase</fullName>
    </submittedName>
</protein>